<proteinExistence type="predicted"/>
<dbReference type="OrthoDB" id="10067360at2759"/>
<accession>A0A6J8B7W8</accession>
<sequence length="352" mass="40026">MSDDGSETHQQQPVLSGDIFTILHLLEHQTADWVLSARNGRYKLTVKWTPGKIAERERSTLPPKKKSSKSRSERNNRRLRAFLAKKSESTAEIGTPALMLDNDSSKPDELGNTAQQIETDSSTEPPAEEISKKDKAPPLPTATSSPKGPASSVGVECKSTTGRERKERRKHKRGDNNTKVTLDLPQKTYLLEVEGETIILMAHCETLKEQGLIKKNKTMKPSIRNDDDFNLPNPGYVERSVNRLRQKLRPEEPKDLTFEINTAFLKCDGFVVGDVTVRDKRHIMFATQEQLQLLQTAKKWYLDGTFKVVKKPFYQLFSIHAFIQKDKCMKQIPLLFVLMSRSEKKDYKAVSI</sequence>
<reference evidence="2 3" key="1">
    <citation type="submission" date="2020-06" db="EMBL/GenBank/DDBJ databases">
        <authorList>
            <person name="Li R."/>
            <person name="Bekaert M."/>
        </authorList>
    </citation>
    <scope>NUCLEOTIDE SEQUENCE [LARGE SCALE GENOMIC DNA]</scope>
    <source>
        <strain evidence="3">wild</strain>
    </source>
</reference>
<evidence type="ECO:0000256" key="1">
    <source>
        <dbReference type="SAM" id="MobiDB-lite"/>
    </source>
</evidence>
<dbReference type="AlphaFoldDB" id="A0A6J8B7W8"/>
<feature type="region of interest" description="Disordered" evidence="1">
    <location>
        <begin position="55"/>
        <end position="179"/>
    </location>
</feature>
<evidence type="ECO:0000313" key="3">
    <source>
        <dbReference type="Proteomes" id="UP000507470"/>
    </source>
</evidence>
<dbReference type="EMBL" id="CACVKT020002820">
    <property type="protein sequence ID" value="CAC5380062.1"/>
    <property type="molecule type" value="Genomic_DNA"/>
</dbReference>
<gene>
    <name evidence="2" type="ORF">MCOR_16055</name>
</gene>
<protein>
    <submittedName>
        <fullName evidence="2">Uncharacterized protein</fullName>
    </submittedName>
</protein>
<keyword evidence="3" id="KW-1185">Reference proteome</keyword>
<organism evidence="2 3">
    <name type="scientific">Mytilus coruscus</name>
    <name type="common">Sea mussel</name>
    <dbReference type="NCBI Taxonomy" id="42192"/>
    <lineage>
        <taxon>Eukaryota</taxon>
        <taxon>Metazoa</taxon>
        <taxon>Spiralia</taxon>
        <taxon>Lophotrochozoa</taxon>
        <taxon>Mollusca</taxon>
        <taxon>Bivalvia</taxon>
        <taxon>Autobranchia</taxon>
        <taxon>Pteriomorphia</taxon>
        <taxon>Mytilida</taxon>
        <taxon>Mytiloidea</taxon>
        <taxon>Mytilidae</taxon>
        <taxon>Mytilinae</taxon>
        <taxon>Mytilus</taxon>
    </lineage>
</organism>
<dbReference type="PANTHER" id="PTHR47160:SF10">
    <property type="entry name" value="MULE TRANSPOSASE DOMAIN-CONTAINING PROTEIN"/>
    <property type="match status" value="1"/>
</dbReference>
<evidence type="ECO:0000313" key="2">
    <source>
        <dbReference type="EMBL" id="CAC5380062.1"/>
    </source>
</evidence>
<feature type="compositionally biased region" description="Polar residues" evidence="1">
    <location>
        <begin position="112"/>
        <end position="124"/>
    </location>
</feature>
<name>A0A6J8B7W8_MYTCO</name>
<dbReference type="PANTHER" id="PTHR47160">
    <property type="entry name" value="PUTATIVE-RELATED"/>
    <property type="match status" value="1"/>
</dbReference>
<dbReference type="Proteomes" id="UP000507470">
    <property type="component" value="Unassembled WGS sequence"/>
</dbReference>